<dbReference type="STRING" id="1920490.GCA_001895925_03660"/>
<keyword evidence="3" id="KW-1185">Reference proteome</keyword>
<comment type="caution">
    <text evidence="2">The sequence shown here is derived from an EMBL/GenBank/DDBJ whole genome shotgun (WGS) entry which is preliminary data.</text>
</comment>
<dbReference type="SUPFAM" id="SSF88723">
    <property type="entry name" value="PIN domain-like"/>
    <property type="match status" value="1"/>
</dbReference>
<dbReference type="AlphaFoldDB" id="A0A2T1DI99"/>
<accession>A0A2T1DI99</accession>
<evidence type="ECO:0000259" key="1">
    <source>
        <dbReference type="Pfam" id="PF01850"/>
    </source>
</evidence>
<dbReference type="OrthoDB" id="574461at2"/>
<dbReference type="InterPro" id="IPR002716">
    <property type="entry name" value="PIN_dom"/>
</dbReference>
<dbReference type="EMBL" id="PVWG01000007">
    <property type="protein sequence ID" value="PSB20207.1"/>
    <property type="molecule type" value="Genomic_DNA"/>
</dbReference>
<reference evidence="2 3" key="1">
    <citation type="submission" date="2018-02" db="EMBL/GenBank/DDBJ databases">
        <authorList>
            <person name="Cohen D.B."/>
            <person name="Kent A.D."/>
        </authorList>
    </citation>
    <scope>NUCLEOTIDE SEQUENCE [LARGE SCALE GENOMIC DNA]</scope>
    <source>
        <strain evidence="2 3">ULC007</strain>
    </source>
</reference>
<dbReference type="Gene3D" id="3.40.50.1010">
    <property type="entry name" value="5'-nuclease"/>
    <property type="match status" value="1"/>
</dbReference>
<evidence type="ECO:0000313" key="3">
    <source>
        <dbReference type="Proteomes" id="UP000238634"/>
    </source>
</evidence>
<dbReference type="CDD" id="cd09874">
    <property type="entry name" value="PIN_MT3492-like"/>
    <property type="match status" value="1"/>
</dbReference>
<name>A0A2T1DI99_9CYAN</name>
<evidence type="ECO:0000313" key="2">
    <source>
        <dbReference type="EMBL" id="PSB20207.1"/>
    </source>
</evidence>
<proteinExistence type="predicted"/>
<dbReference type="Proteomes" id="UP000238634">
    <property type="component" value="Unassembled WGS sequence"/>
</dbReference>
<dbReference type="RefSeq" id="WP_073070707.1">
    <property type="nucleotide sequence ID" value="NZ_MPPI01000009.1"/>
</dbReference>
<protein>
    <submittedName>
        <fullName evidence="2">PIN domain-containing protein</fullName>
    </submittedName>
</protein>
<organism evidence="2 3">
    <name type="scientific">Phormidesmis priestleyi ULC007</name>
    <dbReference type="NCBI Taxonomy" id="1920490"/>
    <lineage>
        <taxon>Bacteria</taxon>
        <taxon>Bacillati</taxon>
        <taxon>Cyanobacteriota</taxon>
        <taxon>Cyanophyceae</taxon>
        <taxon>Leptolyngbyales</taxon>
        <taxon>Leptolyngbyaceae</taxon>
        <taxon>Phormidesmis</taxon>
    </lineage>
</organism>
<reference evidence="2 3" key="2">
    <citation type="submission" date="2018-03" db="EMBL/GenBank/DDBJ databases">
        <title>The ancient ancestry and fast evolution of plastids.</title>
        <authorList>
            <person name="Moore K.R."/>
            <person name="Magnabosco C."/>
            <person name="Momper L."/>
            <person name="Gold D.A."/>
            <person name="Bosak T."/>
            <person name="Fournier G.P."/>
        </authorList>
    </citation>
    <scope>NUCLEOTIDE SEQUENCE [LARGE SCALE GENOMIC DNA]</scope>
    <source>
        <strain evidence="2 3">ULC007</strain>
    </source>
</reference>
<feature type="domain" description="PIN" evidence="1">
    <location>
        <begin position="13"/>
        <end position="129"/>
    </location>
</feature>
<dbReference type="InterPro" id="IPR029060">
    <property type="entry name" value="PIN-like_dom_sf"/>
</dbReference>
<dbReference type="Pfam" id="PF01850">
    <property type="entry name" value="PIN"/>
    <property type="match status" value="1"/>
</dbReference>
<gene>
    <name evidence="2" type="ORF">C7B65_09180</name>
</gene>
<sequence>MAIPLHYWDSCTFLGYLKAEADKVDGCVSVLKHAEKGSVKIVTSSLSLVEVIKLKKREPISREDEEKIRRFFMHKWIVLQDVDRKISELARELVWEHVLRPYDAVHVATAIRAKVNHIDTFDDDLIKLSEKLGEPKITMGKPFLSTQTELEFPS</sequence>